<dbReference type="InterPro" id="IPR058635">
    <property type="entry name" value="BSH_YhbJ"/>
</dbReference>
<dbReference type="EMBL" id="LNQL01000003">
    <property type="protein sequence ID" value="KSU48712.1"/>
    <property type="molecule type" value="Genomic_DNA"/>
</dbReference>
<name>A0A0V8GEJ2_9BACL</name>
<sequence>MSMKKLLIINIVTLIVLIGGGVVGYYYYDQATSYVKTDNAKIDGKMITVASPSAGKLTDWSAKTGESLASGATVGHVMTAQAGQKPTDLSVSMPSKATIVQSMATKNGFVAAGTPLAYGFDLNDLWVTANIEETEIDEIKVGQTVDVYVDSYPDTTLSGEVEQIGMTTASTFSMMPSSNGNANYTKVAQVIPVKVSLSQEKSLDIRPGMNVTVRIHKD</sequence>
<feature type="domain" description="YhbJ barrel-sandwich hybrid" evidence="8">
    <location>
        <begin position="46"/>
        <end position="118"/>
    </location>
</feature>
<dbReference type="AlphaFoldDB" id="A0A0V8GEJ2"/>
<dbReference type="Proteomes" id="UP000053797">
    <property type="component" value="Unassembled WGS sequence"/>
</dbReference>
<comment type="subcellular location">
    <subcellularLocation>
        <location evidence="1">Membrane</location>
        <topology evidence="1">Single-pass membrane protein</topology>
    </subcellularLocation>
</comment>
<evidence type="ECO:0000313" key="11">
    <source>
        <dbReference type="Proteomes" id="UP000053797"/>
    </source>
</evidence>
<comment type="caution">
    <text evidence="9">The sequence shown here is derived from an EMBL/GenBank/DDBJ whole genome shotgun (WGS) entry which is preliminary data.</text>
</comment>
<dbReference type="Gene3D" id="2.40.30.170">
    <property type="match status" value="1"/>
</dbReference>
<comment type="similarity">
    <text evidence="2">Belongs to the membrane fusion protein (MFP) (TC 8.A.1) family.</text>
</comment>
<feature type="domain" description="YknX-like beta-barrel" evidence="7">
    <location>
        <begin position="127"/>
        <end position="215"/>
    </location>
</feature>
<dbReference type="EMBL" id="LDQV01000015">
    <property type="protein sequence ID" value="KTR27394.1"/>
    <property type="molecule type" value="Genomic_DNA"/>
</dbReference>
<evidence type="ECO:0000313" key="9">
    <source>
        <dbReference type="EMBL" id="KSU48712.1"/>
    </source>
</evidence>
<gene>
    <name evidence="9" type="ORF">AS033_10290</name>
    <name evidence="10" type="ORF">RSA11_06175</name>
</gene>
<proteinExistence type="inferred from homology"/>
<reference evidence="9 11" key="1">
    <citation type="journal article" date="2015" name="Int. J. Syst. Evol. Microbiol.">
        <title>Exiguobacterium enclense sp. nov., isolated from sediment.</title>
        <authorList>
            <person name="Dastager S.G."/>
            <person name="Mawlankar R."/>
            <person name="Sonalkar V.V."/>
            <person name="Thorat M.N."/>
            <person name="Mual P."/>
            <person name="Verma A."/>
            <person name="Krishnamurthi S."/>
            <person name="Tang S.K."/>
            <person name="Li W.J."/>
        </authorList>
    </citation>
    <scope>NUCLEOTIDE SEQUENCE [LARGE SCALE GENOMIC DNA]</scope>
    <source>
        <strain evidence="9 11">NIO-1109</strain>
    </source>
</reference>
<dbReference type="Pfam" id="PF25990">
    <property type="entry name" value="Beta-barrel_YknX"/>
    <property type="match status" value="1"/>
</dbReference>
<dbReference type="InterPro" id="IPR050739">
    <property type="entry name" value="MFP"/>
</dbReference>
<keyword evidence="4 6" id="KW-1133">Transmembrane helix</keyword>
<dbReference type="Pfam" id="PF25997">
    <property type="entry name" value="BSH_YhbJ"/>
    <property type="match status" value="1"/>
</dbReference>
<dbReference type="OrthoDB" id="9811754at2"/>
<evidence type="ECO:0000256" key="5">
    <source>
        <dbReference type="ARBA" id="ARBA00023136"/>
    </source>
</evidence>
<evidence type="ECO:0000256" key="6">
    <source>
        <dbReference type="SAM" id="Phobius"/>
    </source>
</evidence>
<keyword evidence="5 6" id="KW-0472">Membrane</keyword>
<evidence type="ECO:0000256" key="2">
    <source>
        <dbReference type="ARBA" id="ARBA00009477"/>
    </source>
</evidence>
<dbReference type="RefSeq" id="WP_035399222.1">
    <property type="nucleotide sequence ID" value="NZ_FMYN01000003.1"/>
</dbReference>
<dbReference type="PANTHER" id="PTHR30386:SF26">
    <property type="entry name" value="TRANSPORT PROTEIN COMB"/>
    <property type="match status" value="1"/>
</dbReference>
<protein>
    <submittedName>
        <fullName evidence="9">Multidrug transporter</fullName>
    </submittedName>
</protein>
<dbReference type="GO" id="GO:0055085">
    <property type="term" value="P:transmembrane transport"/>
    <property type="evidence" value="ECO:0007669"/>
    <property type="project" value="InterPro"/>
</dbReference>
<dbReference type="PANTHER" id="PTHR30386">
    <property type="entry name" value="MEMBRANE FUSION SUBUNIT OF EMRAB-TOLC MULTIDRUG EFFLUX PUMP"/>
    <property type="match status" value="1"/>
</dbReference>
<feature type="transmembrane region" description="Helical" evidence="6">
    <location>
        <begin position="7"/>
        <end position="28"/>
    </location>
</feature>
<evidence type="ECO:0000313" key="10">
    <source>
        <dbReference type="EMBL" id="KTR27394.1"/>
    </source>
</evidence>
<evidence type="ECO:0000256" key="1">
    <source>
        <dbReference type="ARBA" id="ARBA00004167"/>
    </source>
</evidence>
<keyword evidence="3 6" id="KW-0812">Transmembrane</keyword>
<evidence type="ECO:0000259" key="8">
    <source>
        <dbReference type="Pfam" id="PF25997"/>
    </source>
</evidence>
<evidence type="ECO:0000256" key="4">
    <source>
        <dbReference type="ARBA" id="ARBA00022989"/>
    </source>
</evidence>
<dbReference type="InterPro" id="IPR058636">
    <property type="entry name" value="Beta-barrel_YknX"/>
</dbReference>
<evidence type="ECO:0000259" key="7">
    <source>
        <dbReference type="Pfam" id="PF25990"/>
    </source>
</evidence>
<accession>A0A0V8GEJ2</accession>
<dbReference type="GO" id="GO:0016020">
    <property type="term" value="C:membrane"/>
    <property type="evidence" value="ECO:0007669"/>
    <property type="project" value="UniProtKB-SubCell"/>
</dbReference>
<dbReference type="Proteomes" id="UP000072605">
    <property type="component" value="Unassembled WGS sequence"/>
</dbReference>
<organism evidence="9 11">
    <name type="scientific">Exiguobacterium indicum</name>
    <dbReference type="NCBI Taxonomy" id="296995"/>
    <lineage>
        <taxon>Bacteria</taxon>
        <taxon>Bacillati</taxon>
        <taxon>Bacillota</taxon>
        <taxon>Bacilli</taxon>
        <taxon>Bacillales</taxon>
        <taxon>Bacillales Family XII. Incertae Sedis</taxon>
        <taxon>Exiguobacterium</taxon>
    </lineage>
</organism>
<evidence type="ECO:0000313" key="12">
    <source>
        <dbReference type="Proteomes" id="UP000072605"/>
    </source>
</evidence>
<reference evidence="10 12" key="2">
    <citation type="journal article" date="2016" name="Front. Microbiol.">
        <title>Genomic Resource of Rice Seed Associated Bacteria.</title>
        <authorList>
            <person name="Midha S."/>
            <person name="Bansal K."/>
            <person name="Sharma S."/>
            <person name="Kumar N."/>
            <person name="Patil P.P."/>
            <person name="Chaudhry V."/>
            <person name="Patil P.B."/>
        </authorList>
    </citation>
    <scope>NUCLEOTIDE SEQUENCE [LARGE SCALE GENOMIC DNA]</scope>
    <source>
        <strain evidence="10 12">RSA11</strain>
    </source>
</reference>
<evidence type="ECO:0000256" key="3">
    <source>
        <dbReference type="ARBA" id="ARBA00022692"/>
    </source>
</evidence>